<proteinExistence type="predicted"/>
<comment type="caution">
    <text evidence="1">The sequence shown here is derived from an EMBL/GenBank/DDBJ whole genome shotgun (WGS) entry which is preliminary data.</text>
</comment>
<protein>
    <submittedName>
        <fullName evidence="1">Uncharacterized protein</fullName>
    </submittedName>
</protein>
<organism evidence="1 2">
    <name type="scientific">Mycoemilia scoparia</name>
    <dbReference type="NCBI Taxonomy" id="417184"/>
    <lineage>
        <taxon>Eukaryota</taxon>
        <taxon>Fungi</taxon>
        <taxon>Fungi incertae sedis</taxon>
        <taxon>Zoopagomycota</taxon>
        <taxon>Kickxellomycotina</taxon>
        <taxon>Kickxellomycetes</taxon>
        <taxon>Kickxellales</taxon>
        <taxon>Kickxellaceae</taxon>
        <taxon>Mycoemilia</taxon>
    </lineage>
</organism>
<accession>A0A9W7ZRY6</accession>
<sequence>MSSSQNIEKCQVIYDKNLEKDVDEFCKLVGVQESEAYGKLIFFPQKDHNGKFIAYYTAHNMYHQQIRTPRLDTNEVIHAKYMIAQKNVNISNSDTLEIVFVYQ</sequence>
<dbReference type="AlphaFoldDB" id="A0A9W7ZRY6"/>
<keyword evidence="2" id="KW-1185">Reference proteome</keyword>
<dbReference type="Proteomes" id="UP001150538">
    <property type="component" value="Unassembled WGS sequence"/>
</dbReference>
<evidence type="ECO:0000313" key="2">
    <source>
        <dbReference type="Proteomes" id="UP001150538"/>
    </source>
</evidence>
<dbReference type="EMBL" id="JANBPU010000629">
    <property type="protein sequence ID" value="KAJ1910103.1"/>
    <property type="molecule type" value="Genomic_DNA"/>
</dbReference>
<evidence type="ECO:0000313" key="1">
    <source>
        <dbReference type="EMBL" id="KAJ1910103.1"/>
    </source>
</evidence>
<gene>
    <name evidence="1" type="ORF">H4219_006282</name>
</gene>
<reference evidence="1" key="1">
    <citation type="submission" date="2022-07" db="EMBL/GenBank/DDBJ databases">
        <title>Phylogenomic reconstructions and comparative analyses of Kickxellomycotina fungi.</title>
        <authorList>
            <person name="Reynolds N.K."/>
            <person name="Stajich J.E."/>
            <person name="Barry K."/>
            <person name="Grigoriev I.V."/>
            <person name="Crous P."/>
            <person name="Smith M.E."/>
        </authorList>
    </citation>
    <scope>NUCLEOTIDE SEQUENCE</scope>
    <source>
        <strain evidence="1">NBRC 100468</strain>
    </source>
</reference>
<name>A0A9W7ZRY6_9FUNG</name>